<organism evidence="4 5">
    <name type="scientific">Paramixta manurensis</name>
    <dbReference type="NCBI Taxonomy" id="2740817"/>
    <lineage>
        <taxon>Bacteria</taxon>
        <taxon>Pseudomonadati</taxon>
        <taxon>Pseudomonadota</taxon>
        <taxon>Gammaproteobacteria</taxon>
        <taxon>Enterobacterales</taxon>
        <taxon>Erwiniaceae</taxon>
        <taxon>Paramixta</taxon>
    </lineage>
</organism>
<protein>
    <submittedName>
        <fullName evidence="4">Flagella synthesis protein FlgN</fullName>
    </submittedName>
</protein>
<dbReference type="RefSeq" id="WP_173632698.1">
    <property type="nucleotide sequence ID" value="NZ_CP054212.1"/>
</dbReference>
<name>A0A6M8UB21_9GAMM</name>
<evidence type="ECO:0000256" key="2">
    <source>
        <dbReference type="ARBA" id="ARBA00007703"/>
    </source>
</evidence>
<evidence type="ECO:0000256" key="1">
    <source>
        <dbReference type="ARBA" id="ARBA00002397"/>
    </source>
</evidence>
<dbReference type="KEGG" id="pmak:PMPD1_0655"/>
<dbReference type="AlphaFoldDB" id="A0A6M8UB21"/>
<evidence type="ECO:0000313" key="4">
    <source>
        <dbReference type="EMBL" id="QKJ85627.1"/>
    </source>
</evidence>
<keyword evidence="3" id="KW-1005">Bacterial flagellum biogenesis</keyword>
<dbReference type="Pfam" id="PF05130">
    <property type="entry name" value="FlgN"/>
    <property type="match status" value="1"/>
</dbReference>
<evidence type="ECO:0000256" key="3">
    <source>
        <dbReference type="ARBA" id="ARBA00022795"/>
    </source>
</evidence>
<comment type="function">
    <text evidence="1">Required for the efficient initiation of filament assembly.</text>
</comment>
<reference evidence="4 5" key="1">
    <citation type="submission" date="2020-06" db="EMBL/GenBank/DDBJ databases">
        <title>Genome sequence of Paramixta manurensis strain PD-1.</title>
        <authorList>
            <person name="Lee C.W."/>
            <person name="Kim J."/>
        </authorList>
    </citation>
    <scope>NUCLEOTIDE SEQUENCE [LARGE SCALE GENOMIC DNA]</scope>
    <source>
        <strain evidence="4 5">PD-1</strain>
    </source>
</reference>
<dbReference type="Proteomes" id="UP000505325">
    <property type="component" value="Chromosome"/>
</dbReference>
<comment type="similarity">
    <text evidence="2">Belongs to the FlgN family.</text>
</comment>
<dbReference type="SUPFAM" id="SSF140566">
    <property type="entry name" value="FlgN-like"/>
    <property type="match status" value="1"/>
</dbReference>
<keyword evidence="4" id="KW-0966">Cell projection</keyword>
<evidence type="ECO:0000313" key="5">
    <source>
        <dbReference type="Proteomes" id="UP000505325"/>
    </source>
</evidence>
<dbReference type="InterPro" id="IPR036679">
    <property type="entry name" value="FlgN-like_sf"/>
</dbReference>
<dbReference type="InterPro" id="IPR007809">
    <property type="entry name" value="FlgN-like"/>
</dbReference>
<dbReference type="Gene3D" id="1.20.58.300">
    <property type="entry name" value="FlgN-like"/>
    <property type="match status" value="1"/>
</dbReference>
<accession>A0A6M8UB21</accession>
<dbReference type="GO" id="GO:0044780">
    <property type="term" value="P:bacterial-type flagellum assembly"/>
    <property type="evidence" value="ECO:0007669"/>
    <property type="project" value="InterPro"/>
</dbReference>
<dbReference type="EMBL" id="CP054212">
    <property type="protein sequence ID" value="QKJ85627.1"/>
    <property type="molecule type" value="Genomic_DNA"/>
</dbReference>
<proteinExistence type="inferred from homology"/>
<keyword evidence="4" id="KW-0969">Cilium</keyword>
<keyword evidence="5" id="KW-1185">Reference proteome</keyword>
<gene>
    <name evidence="4" type="ORF">PMPD1_0655</name>
</gene>
<sequence length="154" mass="17218">MNVESGALAPQDKHQLVKNLLAGITQDSESYHQLSQLLAKQRTAMIACRAQETEQINQQLMAYYAQLSASSRQRAAALRALNLPGDAQGMRFLISRLPQTLAATIGQRWQSLKQAAQTCQTLNERNGLLLTMQQEVMQSVLGDARETHDYLYSR</sequence>
<keyword evidence="4" id="KW-0282">Flagellum</keyword>